<name>A0ABM1MPQ0_NICVS</name>
<dbReference type="Pfam" id="PF13412">
    <property type="entry name" value="HTH_24"/>
    <property type="match status" value="1"/>
</dbReference>
<evidence type="ECO:0000313" key="2">
    <source>
        <dbReference type="RefSeq" id="XP_017776550.1"/>
    </source>
</evidence>
<keyword evidence="1" id="KW-1185">Reference proteome</keyword>
<dbReference type="Gene3D" id="3.30.420.10">
    <property type="entry name" value="Ribonuclease H-like superfamily/Ribonuclease H"/>
    <property type="match status" value="1"/>
</dbReference>
<dbReference type="Proteomes" id="UP000695000">
    <property type="component" value="Unplaced"/>
</dbReference>
<sequence length="136" mass="15685">MVKKIHKIELNNGRLKVRELADMVGISKSAIHRLLTEKRCHDQDNAPIHTMTKTNKLMLELLPHSLYSPDLAPSDYLLFPNLKKWLDGKRLANNGEVESAVTGYFVKLYDSQKHGIEATEHDREKCIDLKEDYDEI</sequence>
<proteinExistence type="predicted"/>
<gene>
    <name evidence="2" type="primary">LOC108562646</name>
</gene>
<organism evidence="1 2">
    <name type="scientific">Nicrophorus vespilloides</name>
    <name type="common">Boreal carrion beetle</name>
    <dbReference type="NCBI Taxonomy" id="110193"/>
    <lineage>
        <taxon>Eukaryota</taxon>
        <taxon>Metazoa</taxon>
        <taxon>Ecdysozoa</taxon>
        <taxon>Arthropoda</taxon>
        <taxon>Hexapoda</taxon>
        <taxon>Insecta</taxon>
        <taxon>Pterygota</taxon>
        <taxon>Neoptera</taxon>
        <taxon>Endopterygota</taxon>
        <taxon>Coleoptera</taxon>
        <taxon>Polyphaga</taxon>
        <taxon>Staphyliniformia</taxon>
        <taxon>Silphidae</taxon>
        <taxon>Nicrophorinae</taxon>
        <taxon>Nicrophorus</taxon>
    </lineage>
</organism>
<evidence type="ECO:0000313" key="1">
    <source>
        <dbReference type="Proteomes" id="UP000695000"/>
    </source>
</evidence>
<reference evidence="2" key="1">
    <citation type="submission" date="2025-08" db="UniProtKB">
        <authorList>
            <consortium name="RefSeq"/>
        </authorList>
    </citation>
    <scope>IDENTIFICATION</scope>
    <source>
        <tissue evidence="2">Whole Larva</tissue>
    </source>
</reference>
<dbReference type="InterPro" id="IPR036397">
    <property type="entry name" value="RNaseH_sf"/>
</dbReference>
<protein>
    <submittedName>
        <fullName evidence="2">Histone-lysine N-methyltransferase SETMAR-like</fullName>
    </submittedName>
</protein>
<dbReference type="InterPro" id="IPR052709">
    <property type="entry name" value="Transposase-MT_Hybrid"/>
</dbReference>
<dbReference type="PANTHER" id="PTHR46060:SF1">
    <property type="entry name" value="MARINER MOS1 TRANSPOSASE-LIKE PROTEIN"/>
    <property type="match status" value="1"/>
</dbReference>
<dbReference type="GeneID" id="108562646"/>
<dbReference type="RefSeq" id="XP_017776550.1">
    <property type="nucleotide sequence ID" value="XM_017921061.1"/>
</dbReference>
<accession>A0ABM1MPQ0</accession>
<dbReference type="PANTHER" id="PTHR46060">
    <property type="entry name" value="MARINER MOS1 TRANSPOSASE-LIKE PROTEIN"/>
    <property type="match status" value="1"/>
</dbReference>